<keyword evidence="2" id="KW-1185">Reference proteome</keyword>
<gene>
    <name evidence="1" type="ORF">QFC24_005946</name>
</gene>
<proteinExistence type="predicted"/>
<organism evidence="1 2">
    <name type="scientific">Naganishia onofrii</name>
    <dbReference type="NCBI Taxonomy" id="1851511"/>
    <lineage>
        <taxon>Eukaryota</taxon>
        <taxon>Fungi</taxon>
        <taxon>Dikarya</taxon>
        <taxon>Basidiomycota</taxon>
        <taxon>Agaricomycotina</taxon>
        <taxon>Tremellomycetes</taxon>
        <taxon>Filobasidiales</taxon>
        <taxon>Filobasidiaceae</taxon>
        <taxon>Naganishia</taxon>
    </lineage>
</organism>
<dbReference type="EMBL" id="JASBWV010000026">
    <property type="protein sequence ID" value="KAJ9118980.1"/>
    <property type="molecule type" value="Genomic_DNA"/>
</dbReference>
<evidence type="ECO:0000313" key="2">
    <source>
        <dbReference type="Proteomes" id="UP001234202"/>
    </source>
</evidence>
<comment type="caution">
    <text evidence="1">The sequence shown here is derived from an EMBL/GenBank/DDBJ whole genome shotgun (WGS) entry which is preliminary data.</text>
</comment>
<sequence length="561" mass="62745">MQSYKERALMSASSSELYNSHVRPGTLSRTHSESTTSSFGWETVRDIQKTYELIRFAGCETHHDMLVALRMLLPYQRILSDHETGHDDNTTEKDMIRVRIEGGHPILYKTADALTLEKTLSDILDTYIAAKLSRRKKAKKPEQGRTEVGGKLKVLEQEFSDNIVMLRVFDLARLRHRLPARDHGVRSIHHEPQPLPLSSGSMLPLNMEPSLDERPESPSRRKPKMGSFSRQGDGATKANSDPIRQDGVNTGQQNMHLYNASYTSPKYIVRQPDVPNWSDPGNTQGHATCRQADCSSDSSTVPSRNSTLRSHNPAPISLMALDPVDTGASPQADGVRMRNAWHGTHPSTKTHSLFERHRWKGRSGTAGGPRASVGLNKMHREFPLHLDSDDDIADQLFWKSDVKKDEAVTLPVINYSHPRGATLKRSDSSDLHLTTISDVARPGSAELPTKYRSEPINAAHSCATLPRETLHAKDTCSSSPVNWELSAFEDEIVEEITRMPRPRDDITLHSGGDIERCTPHDISTRKVENGNFNAGMAHMGNARAELQNRSARRESVVWNVY</sequence>
<accession>A0ACC2X6G6</accession>
<reference evidence="1" key="1">
    <citation type="submission" date="2023-04" db="EMBL/GenBank/DDBJ databases">
        <title>Draft Genome sequencing of Naganishia species isolated from polar environments using Oxford Nanopore Technology.</title>
        <authorList>
            <person name="Leo P."/>
            <person name="Venkateswaran K."/>
        </authorList>
    </citation>
    <scope>NUCLEOTIDE SEQUENCE</scope>
    <source>
        <strain evidence="1">DBVPG 5303</strain>
    </source>
</reference>
<evidence type="ECO:0000313" key="1">
    <source>
        <dbReference type="EMBL" id="KAJ9118980.1"/>
    </source>
</evidence>
<protein>
    <submittedName>
        <fullName evidence="1">Uncharacterized protein</fullName>
    </submittedName>
</protein>
<name>A0ACC2X6G6_9TREE</name>
<dbReference type="Proteomes" id="UP001234202">
    <property type="component" value="Unassembled WGS sequence"/>
</dbReference>